<dbReference type="RefSeq" id="WP_091640902.1">
    <property type="nucleotide sequence ID" value="NZ_FOEG01000002.1"/>
</dbReference>
<dbReference type="GO" id="GO:0006284">
    <property type="term" value="P:base-excision repair"/>
    <property type="evidence" value="ECO:0007669"/>
    <property type="project" value="InterPro"/>
</dbReference>
<evidence type="ECO:0000256" key="4">
    <source>
        <dbReference type="ARBA" id="ARBA00023004"/>
    </source>
</evidence>
<dbReference type="PIRSF" id="PIRSF001435">
    <property type="entry name" value="Nth"/>
    <property type="match status" value="1"/>
</dbReference>
<name>A0A1H8RTS6_9GAMM</name>
<dbReference type="Gene3D" id="1.10.1670.10">
    <property type="entry name" value="Helix-hairpin-Helix base-excision DNA repair enzymes (C-terminal)"/>
    <property type="match status" value="1"/>
</dbReference>
<dbReference type="InterPro" id="IPR023170">
    <property type="entry name" value="HhH_base_excis_C"/>
</dbReference>
<keyword evidence="2" id="KW-0004">4Fe-4S</keyword>
<dbReference type="PANTHER" id="PTHR10359:SF19">
    <property type="entry name" value="DNA REPAIR GLYCOSYLASE MJ1434-RELATED"/>
    <property type="match status" value="1"/>
</dbReference>
<accession>A0A1H8RTS6</accession>
<dbReference type="GO" id="GO:0046872">
    <property type="term" value="F:metal ion binding"/>
    <property type="evidence" value="ECO:0007669"/>
    <property type="project" value="UniProtKB-KW"/>
</dbReference>
<dbReference type="CDD" id="cd00056">
    <property type="entry name" value="ENDO3c"/>
    <property type="match status" value="1"/>
</dbReference>
<sequence length="225" mass="24958">MSSPQAVFDTLYAAFGPQHWWPATTDYEIITGAVLTQNTAWRNVERALANLRARNLLAPSAVMSVSEAELADALRPAGYYNVKAGRLRNVTAALIEDGGVAGWREWSTAALRRRLLGVRGVGAETADCILLYVLGRPVFVIDAYTRRILTRLDLVRDDATYDALAKWFREGLPTDARVYNEYHALLVRLGNGVCRPRPRCPECPLAGLCPTGRRHEDGYVVTGRQ</sequence>
<gene>
    <name evidence="7" type="ORF">SAMN04488052_102265</name>
</gene>
<dbReference type="Pfam" id="PF00730">
    <property type="entry name" value="HhH-GPD"/>
    <property type="match status" value="1"/>
</dbReference>
<keyword evidence="5" id="KW-0411">Iron-sulfur</keyword>
<dbReference type="GO" id="GO:0016787">
    <property type="term" value="F:hydrolase activity"/>
    <property type="evidence" value="ECO:0007669"/>
    <property type="project" value="UniProtKB-ARBA"/>
</dbReference>
<protein>
    <submittedName>
        <fullName evidence="7">DNA-3-methyladenine glycosylase III</fullName>
    </submittedName>
</protein>
<dbReference type="InterPro" id="IPR003265">
    <property type="entry name" value="HhH-GPD_domain"/>
</dbReference>
<organism evidence="7 8">
    <name type="scientific">Aquisalimonas asiatica</name>
    <dbReference type="NCBI Taxonomy" id="406100"/>
    <lineage>
        <taxon>Bacteria</taxon>
        <taxon>Pseudomonadati</taxon>
        <taxon>Pseudomonadota</taxon>
        <taxon>Gammaproteobacteria</taxon>
        <taxon>Chromatiales</taxon>
        <taxon>Ectothiorhodospiraceae</taxon>
        <taxon>Aquisalimonas</taxon>
    </lineage>
</organism>
<dbReference type="SMART" id="SM00478">
    <property type="entry name" value="ENDO3c"/>
    <property type="match status" value="1"/>
</dbReference>
<dbReference type="Proteomes" id="UP000199657">
    <property type="component" value="Unassembled WGS sequence"/>
</dbReference>
<dbReference type="AlphaFoldDB" id="A0A1H8RTS6"/>
<evidence type="ECO:0000256" key="1">
    <source>
        <dbReference type="ARBA" id="ARBA00001966"/>
    </source>
</evidence>
<dbReference type="OrthoDB" id="9802365at2"/>
<dbReference type="GO" id="GO:0051539">
    <property type="term" value="F:4 iron, 4 sulfur cluster binding"/>
    <property type="evidence" value="ECO:0007669"/>
    <property type="project" value="UniProtKB-KW"/>
</dbReference>
<evidence type="ECO:0000256" key="2">
    <source>
        <dbReference type="ARBA" id="ARBA00022485"/>
    </source>
</evidence>
<feature type="domain" description="HhH-GPD" evidence="6">
    <location>
        <begin position="35"/>
        <end position="192"/>
    </location>
</feature>
<dbReference type="SUPFAM" id="SSF48150">
    <property type="entry name" value="DNA-glycosylase"/>
    <property type="match status" value="1"/>
</dbReference>
<dbReference type="SMART" id="SM00525">
    <property type="entry name" value="FES"/>
    <property type="match status" value="1"/>
</dbReference>
<proteinExistence type="predicted"/>
<dbReference type="GO" id="GO:0140097">
    <property type="term" value="F:catalytic activity, acting on DNA"/>
    <property type="evidence" value="ECO:0007669"/>
    <property type="project" value="UniProtKB-ARBA"/>
</dbReference>
<evidence type="ECO:0000256" key="3">
    <source>
        <dbReference type="ARBA" id="ARBA00022723"/>
    </source>
</evidence>
<dbReference type="EMBL" id="FOEG01000002">
    <property type="protein sequence ID" value="SEO70059.1"/>
    <property type="molecule type" value="Genomic_DNA"/>
</dbReference>
<dbReference type="Gene3D" id="1.10.340.30">
    <property type="entry name" value="Hypothetical protein, domain 2"/>
    <property type="match status" value="1"/>
</dbReference>
<dbReference type="PANTHER" id="PTHR10359">
    <property type="entry name" value="A/G-SPECIFIC ADENINE GLYCOSYLASE/ENDONUCLEASE III"/>
    <property type="match status" value="1"/>
</dbReference>
<comment type="cofactor">
    <cofactor evidence="1">
        <name>[4Fe-4S] cluster</name>
        <dbReference type="ChEBI" id="CHEBI:49883"/>
    </cofactor>
</comment>
<keyword evidence="8" id="KW-1185">Reference proteome</keyword>
<keyword evidence="3" id="KW-0479">Metal-binding</keyword>
<dbReference type="InterPro" id="IPR003651">
    <property type="entry name" value="Endonuclease3_FeS-loop_motif"/>
</dbReference>
<reference evidence="7 8" key="1">
    <citation type="submission" date="2016-10" db="EMBL/GenBank/DDBJ databases">
        <authorList>
            <person name="de Groot N.N."/>
        </authorList>
    </citation>
    <scope>NUCLEOTIDE SEQUENCE [LARGE SCALE GENOMIC DNA]</scope>
    <source>
        <strain evidence="7 8">CGMCC 1.6291</strain>
    </source>
</reference>
<dbReference type="STRING" id="406100.SAMN04488052_102265"/>
<keyword evidence="4" id="KW-0408">Iron</keyword>
<evidence type="ECO:0000313" key="7">
    <source>
        <dbReference type="EMBL" id="SEO70059.1"/>
    </source>
</evidence>
<evidence type="ECO:0000256" key="5">
    <source>
        <dbReference type="ARBA" id="ARBA00023014"/>
    </source>
</evidence>
<dbReference type="InterPro" id="IPR011257">
    <property type="entry name" value="DNA_glycosylase"/>
</dbReference>
<evidence type="ECO:0000259" key="6">
    <source>
        <dbReference type="SMART" id="SM00478"/>
    </source>
</evidence>
<evidence type="ECO:0000313" key="8">
    <source>
        <dbReference type="Proteomes" id="UP000199657"/>
    </source>
</evidence>